<gene>
    <name evidence="1" type="ORF">NIES37_00090</name>
</gene>
<dbReference type="Proteomes" id="UP000218785">
    <property type="component" value="Chromosome"/>
</dbReference>
<dbReference type="AlphaFoldDB" id="A0A1Z4MRG7"/>
<proteinExistence type="predicted"/>
<dbReference type="RefSeq" id="WP_096573337.1">
    <property type="nucleotide sequence ID" value="NZ_CAWNJS010000001.1"/>
</dbReference>
<organism evidence="1 2">
    <name type="scientific">Tolypothrix tenuis PCC 7101</name>
    <dbReference type="NCBI Taxonomy" id="231146"/>
    <lineage>
        <taxon>Bacteria</taxon>
        <taxon>Bacillati</taxon>
        <taxon>Cyanobacteriota</taxon>
        <taxon>Cyanophyceae</taxon>
        <taxon>Nostocales</taxon>
        <taxon>Tolypothrichaceae</taxon>
        <taxon>Tolypothrix</taxon>
    </lineage>
</organism>
<evidence type="ECO:0000313" key="1">
    <source>
        <dbReference type="EMBL" id="BAY96083.1"/>
    </source>
</evidence>
<sequence length="66" mass="7799">MNYPGTVHIYAPAIASLEERDWKAMTELFDREDSDEIEADILRSLLFMIPEPCWGDDPFDFLREYL</sequence>
<dbReference type="EMBL" id="AP018248">
    <property type="protein sequence ID" value="BAY96083.1"/>
    <property type="molecule type" value="Genomic_DNA"/>
</dbReference>
<name>A0A1Z4MRG7_9CYAN</name>
<reference evidence="1 2" key="1">
    <citation type="submission" date="2017-06" db="EMBL/GenBank/DDBJ databases">
        <title>Genome sequencing of cyanobaciteial culture collection at National Institute for Environmental Studies (NIES).</title>
        <authorList>
            <person name="Hirose Y."/>
            <person name="Shimura Y."/>
            <person name="Fujisawa T."/>
            <person name="Nakamura Y."/>
            <person name="Kawachi M."/>
        </authorList>
    </citation>
    <scope>NUCLEOTIDE SEQUENCE [LARGE SCALE GENOMIC DNA]</scope>
    <source>
        <strain evidence="1 2">NIES-37</strain>
    </source>
</reference>
<dbReference type="KEGG" id="ttq:NIES37_00090"/>
<accession>A0A1Z4MRG7</accession>
<evidence type="ECO:0000313" key="2">
    <source>
        <dbReference type="Proteomes" id="UP000218785"/>
    </source>
</evidence>
<keyword evidence="2" id="KW-1185">Reference proteome</keyword>
<protein>
    <submittedName>
        <fullName evidence="1">Uncharacterized protein</fullName>
    </submittedName>
</protein>